<reference evidence="2" key="1">
    <citation type="journal article" date="2023" name="G3 (Bethesda)">
        <title>Genome assembly and association tests identify interacting loci associated with vigor, precocity, and sex in interspecific pistachio rootstocks.</title>
        <authorList>
            <person name="Palmer W."/>
            <person name="Jacygrad E."/>
            <person name="Sagayaradj S."/>
            <person name="Cavanaugh K."/>
            <person name="Han R."/>
            <person name="Bertier L."/>
            <person name="Beede B."/>
            <person name="Kafkas S."/>
            <person name="Golino D."/>
            <person name="Preece J."/>
            <person name="Michelmore R."/>
        </authorList>
    </citation>
    <scope>NUCLEOTIDE SEQUENCE [LARGE SCALE GENOMIC DNA]</scope>
</reference>
<comment type="caution">
    <text evidence="1">The sequence shown here is derived from an EMBL/GenBank/DDBJ whole genome shotgun (WGS) entry which is preliminary data.</text>
</comment>
<protein>
    <submittedName>
        <fullName evidence="1">Uncharacterized protein</fullName>
    </submittedName>
</protein>
<evidence type="ECO:0000313" key="1">
    <source>
        <dbReference type="EMBL" id="KAJ0035485.1"/>
    </source>
</evidence>
<dbReference type="Proteomes" id="UP001163603">
    <property type="component" value="Chromosome 7"/>
</dbReference>
<name>A0ACC0YGU2_9ROSI</name>
<keyword evidence="2" id="KW-1185">Reference proteome</keyword>
<accession>A0ACC0YGU2</accession>
<gene>
    <name evidence="1" type="ORF">Pint_25717</name>
</gene>
<proteinExistence type="predicted"/>
<dbReference type="EMBL" id="CM047742">
    <property type="protein sequence ID" value="KAJ0035485.1"/>
    <property type="molecule type" value="Genomic_DNA"/>
</dbReference>
<evidence type="ECO:0000313" key="2">
    <source>
        <dbReference type="Proteomes" id="UP001163603"/>
    </source>
</evidence>
<sequence length="763" mass="87846">MEEKEQGWDKNYRRLQKRREKLQKVRESLHSDRDKIFKKDFKQPSLWFTPLFCHNNIISTGEMKELENEVKGLCCQIENEGGVGYSFQTNIENYRAWERISDFCLKEEAGVVGVEQQTEELLARLIPKPDGDDGGQSAQVIGVVGEGGSGKTTLARSVYNRVDVKQHFTQRAWVHASSVLKSRDVFIDILNQIHPDGFFLEVTISDEEAMFKLTQLLEDIRHLIVIDDIEARQVSQSLQDALCSSSSHGGRIIITTRNKRNLPLEAAQSALLVRRLNPENGWKLFSKKVLSEAKDDSELIKLKEQILNLTGGLSLQVVLLGSLLSTKERSYDKWSKVIERATTNFGEDMLALSYQDLPPQVKPCFLYLMLFPRAFEIPVRRLIHQWCAEGFTTSFDSHDQDIVPEDVAEMYFEELVIRNLIQVTIWRLDGRPKSCRIPRVVYDAFCQKASDLGFVYNPLHSSHTSTQFVVRRLSLYLNVIKFPTPNHPHHFRYIRSYVAFDSQIRRTGTKGIASFLKSSISNRGFCLLKVLVLEGVYKPEIHSDVLEKLLRLRYIGLRSTFIEYLPSSVSQLLDLETLDLKHTHISDILYRVRRAEKLQHLYLNWIYQDRARWGVYLPLLKNLRTLWGLRLSDDLRKMDDLNKLTCLRKLGLKFDKSVNSSRLLKMAEHYKLNDLYLGEIEYDLMPILGELPDLNILKLLADSYKASRVGKLDSGGRSAASPYRNRGQKLQKIDIHSRVAKCYHFERNSINKHAIGISLAASP</sequence>
<organism evidence="1 2">
    <name type="scientific">Pistacia integerrima</name>
    <dbReference type="NCBI Taxonomy" id="434235"/>
    <lineage>
        <taxon>Eukaryota</taxon>
        <taxon>Viridiplantae</taxon>
        <taxon>Streptophyta</taxon>
        <taxon>Embryophyta</taxon>
        <taxon>Tracheophyta</taxon>
        <taxon>Spermatophyta</taxon>
        <taxon>Magnoliopsida</taxon>
        <taxon>eudicotyledons</taxon>
        <taxon>Gunneridae</taxon>
        <taxon>Pentapetalae</taxon>
        <taxon>rosids</taxon>
        <taxon>malvids</taxon>
        <taxon>Sapindales</taxon>
        <taxon>Anacardiaceae</taxon>
        <taxon>Pistacia</taxon>
    </lineage>
</organism>